<dbReference type="EMBL" id="CZCS02000007">
    <property type="protein sequence ID" value="VXD11899.1"/>
    <property type="molecule type" value="Genomic_DNA"/>
</dbReference>
<dbReference type="Proteomes" id="UP000182190">
    <property type="component" value="Unassembled WGS sequence"/>
</dbReference>
<protein>
    <recommendedName>
        <fullName evidence="4">Peptidase</fullName>
    </recommendedName>
</protein>
<dbReference type="RefSeq" id="WP_083623506.1">
    <property type="nucleotide sequence ID" value="NZ_LR735026.1"/>
</dbReference>
<accession>A0A7Z9DV36</accession>
<keyword evidence="3" id="KW-1185">Reference proteome</keyword>
<evidence type="ECO:0000256" key="1">
    <source>
        <dbReference type="SAM" id="Phobius"/>
    </source>
</evidence>
<name>A0A7Z9DV36_9CYAN</name>
<proteinExistence type="predicted"/>
<keyword evidence="1" id="KW-1133">Transmembrane helix</keyword>
<reference evidence="2" key="1">
    <citation type="submission" date="2019-10" db="EMBL/GenBank/DDBJ databases">
        <authorList>
            <consortium name="Genoscope - CEA"/>
            <person name="William W."/>
        </authorList>
    </citation>
    <scope>NUCLEOTIDE SEQUENCE [LARGE SCALE GENOMIC DNA]</scope>
    <source>
        <strain evidence="2">BBR_PRJEB10994</strain>
    </source>
</reference>
<dbReference type="AlphaFoldDB" id="A0A7Z9DV36"/>
<keyword evidence="1" id="KW-0812">Transmembrane</keyword>
<keyword evidence="1" id="KW-0472">Membrane</keyword>
<feature type="transmembrane region" description="Helical" evidence="1">
    <location>
        <begin position="65"/>
        <end position="86"/>
    </location>
</feature>
<sequence>MKWNQHLRKWHRTLAPIVLLPLFVTVATGVSYRLGKSWLGLSRDQVHFLMSIHEGEYLGQTLEPLYVLLNGLGLLWMLVTGAIMVFQQIKPLKKLQSGIAQVKSLFQKPSLQPLDDEK</sequence>
<evidence type="ECO:0008006" key="4">
    <source>
        <dbReference type="Google" id="ProtNLM"/>
    </source>
</evidence>
<evidence type="ECO:0000313" key="3">
    <source>
        <dbReference type="Proteomes" id="UP000182190"/>
    </source>
</evidence>
<gene>
    <name evidence="2" type="ORF">PL9631_1040069</name>
</gene>
<organism evidence="2 3">
    <name type="scientific">Planktothrix paucivesiculata PCC 9631</name>
    <dbReference type="NCBI Taxonomy" id="671071"/>
    <lineage>
        <taxon>Bacteria</taxon>
        <taxon>Bacillati</taxon>
        <taxon>Cyanobacteriota</taxon>
        <taxon>Cyanophyceae</taxon>
        <taxon>Oscillatoriophycideae</taxon>
        <taxon>Oscillatoriales</taxon>
        <taxon>Microcoleaceae</taxon>
        <taxon>Planktothrix</taxon>
    </lineage>
</organism>
<comment type="caution">
    <text evidence="2">The sequence shown here is derived from an EMBL/GenBank/DDBJ whole genome shotgun (WGS) entry which is preliminary data.</text>
</comment>
<evidence type="ECO:0000313" key="2">
    <source>
        <dbReference type="EMBL" id="VXD11899.1"/>
    </source>
</evidence>